<dbReference type="EC" id="1.1.-.-" evidence="6"/>
<reference evidence="6 7" key="1">
    <citation type="submission" date="2024-10" db="EMBL/GenBank/DDBJ databases">
        <authorList>
            <person name="Ratan Roy A."/>
            <person name="Morales Sandoval P.H."/>
            <person name="De Los Santos Villalobos S."/>
            <person name="Chakraborty S."/>
            <person name="Mukherjee J."/>
        </authorList>
    </citation>
    <scope>NUCLEOTIDE SEQUENCE [LARGE SCALE GENOMIC DNA]</scope>
    <source>
        <strain evidence="6 7">S1</strain>
    </source>
</reference>
<keyword evidence="2 6" id="KW-0560">Oxidoreductase</keyword>
<evidence type="ECO:0000313" key="6">
    <source>
        <dbReference type="EMBL" id="MFE4106385.1"/>
    </source>
</evidence>
<dbReference type="EMBL" id="JBHZOL010000065">
    <property type="protein sequence ID" value="MFE4106385.1"/>
    <property type="molecule type" value="Genomic_DNA"/>
</dbReference>
<gene>
    <name evidence="6" type="ORF">ACFVKH_08870</name>
</gene>
<keyword evidence="7" id="KW-1185">Reference proteome</keyword>
<dbReference type="InterPro" id="IPR006115">
    <property type="entry name" value="6PGDH_NADP-bd"/>
</dbReference>
<evidence type="ECO:0000259" key="5">
    <source>
        <dbReference type="Pfam" id="PF14833"/>
    </source>
</evidence>
<evidence type="ECO:0000256" key="2">
    <source>
        <dbReference type="ARBA" id="ARBA00023002"/>
    </source>
</evidence>
<comment type="caution">
    <text evidence="6">The sequence shown here is derived from an EMBL/GenBank/DDBJ whole genome shotgun (WGS) entry which is preliminary data.</text>
</comment>
<evidence type="ECO:0000259" key="4">
    <source>
        <dbReference type="Pfam" id="PF03446"/>
    </source>
</evidence>
<dbReference type="GO" id="GO:0016491">
    <property type="term" value="F:oxidoreductase activity"/>
    <property type="evidence" value="ECO:0007669"/>
    <property type="project" value="UniProtKB-KW"/>
</dbReference>
<protein>
    <submittedName>
        <fullName evidence="6">NAD(P)-dependent oxidoreductase</fullName>
        <ecNumber evidence="6">1.1.-.-</ecNumber>
    </submittedName>
</protein>
<feature type="domain" description="3-hydroxyisobutyrate dehydrogenase-like NAD-binding" evidence="5">
    <location>
        <begin position="161"/>
        <end position="281"/>
    </location>
</feature>
<evidence type="ECO:0000256" key="1">
    <source>
        <dbReference type="ARBA" id="ARBA00009080"/>
    </source>
</evidence>
<dbReference type="SUPFAM" id="SSF51735">
    <property type="entry name" value="NAD(P)-binding Rossmann-fold domains"/>
    <property type="match status" value="1"/>
</dbReference>
<dbReference type="PANTHER" id="PTHR43580:SF9">
    <property type="entry name" value="GLYOXYLATE_SUCCINIC SEMIALDEHYDE REDUCTASE 1"/>
    <property type="match status" value="1"/>
</dbReference>
<proteinExistence type="inferred from homology"/>
<dbReference type="InterPro" id="IPR051265">
    <property type="entry name" value="HIBADH-related_NP60_sf"/>
</dbReference>
<dbReference type="SUPFAM" id="SSF48179">
    <property type="entry name" value="6-phosphogluconate dehydrogenase C-terminal domain-like"/>
    <property type="match status" value="1"/>
</dbReference>
<dbReference type="Proteomes" id="UP001600165">
    <property type="component" value="Unassembled WGS sequence"/>
</dbReference>
<comment type="similarity">
    <text evidence="1">Belongs to the HIBADH-related family.</text>
</comment>
<accession>A0ABW6IDX7</accession>
<dbReference type="PANTHER" id="PTHR43580">
    <property type="entry name" value="OXIDOREDUCTASE GLYR1-RELATED"/>
    <property type="match status" value="1"/>
</dbReference>
<sequence>MQVSLFGTGLMGQPMALRLSQKGHQVTAYNRTAAKLADLEAAGISVTTLAKEAIHASDCLILMLADAAAIHQTLLTPEVKASLGDRSVIQMGTIAPEQSRAIAEAVTAVGGAYLEAPVLGSIPQVKAGSLQVMVGSTPEQFAQWSPLLQIFGQPMHLGSVGAAAATKLAMNQLIGALTVGFAQSLALVQREGIETEKFMAIVRESALYAPTFDKKLDRMLDRNFDDPNFPTKHLLKDMNLFIEAAQSAGLKADLTESVSQIAQTAIASGLADQDYAALYAVINPVDDE</sequence>
<evidence type="ECO:0000256" key="3">
    <source>
        <dbReference type="ARBA" id="ARBA00023027"/>
    </source>
</evidence>
<dbReference type="Pfam" id="PF03446">
    <property type="entry name" value="NAD_binding_2"/>
    <property type="match status" value="1"/>
</dbReference>
<dbReference type="Pfam" id="PF14833">
    <property type="entry name" value="NAD_binding_11"/>
    <property type="match status" value="1"/>
</dbReference>
<keyword evidence="3" id="KW-0520">NAD</keyword>
<dbReference type="InterPro" id="IPR013328">
    <property type="entry name" value="6PGD_dom2"/>
</dbReference>
<dbReference type="InterPro" id="IPR036291">
    <property type="entry name" value="NAD(P)-bd_dom_sf"/>
</dbReference>
<dbReference type="PIRSF" id="PIRSF000103">
    <property type="entry name" value="HIBADH"/>
    <property type="match status" value="1"/>
</dbReference>
<dbReference type="RefSeq" id="WP_377964090.1">
    <property type="nucleotide sequence ID" value="NZ_JBHZOL010000065.1"/>
</dbReference>
<dbReference type="InterPro" id="IPR008927">
    <property type="entry name" value="6-PGluconate_DH-like_C_sf"/>
</dbReference>
<feature type="domain" description="6-phosphogluconate dehydrogenase NADP-binding" evidence="4">
    <location>
        <begin position="3"/>
        <end position="153"/>
    </location>
</feature>
<dbReference type="Gene3D" id="1.10.1040.10">
    <property type="entry name" value="N-(1-d-carboxylethyl)-l-norvaline Dehydrogenase, domain 2"/>
    <property type="match status" value="1"/>
</dbReference>
<evidence type="ECO:0000313" key="7">
    <source>
        <dbReference type="Proteomes" id="UP001600165"/>
    </source>
</evidence>
<dbReference type="Gene3D" id="3.40.50.720">
    <property type="entry name" value="NAD(P)-binding Rossmann-like Domain"/>
    <property type="match status" value="1"/>
</dbReference>
<organism evidence="6 7">
    <name type="scientific">Almyronema epifaneia S1</name>
    <dbReference type="NCBI Taxonomy" id="2991925"/>
    <lineage>
        <taxon>Bacteria</taxon>
        <taxon>Bacillati</taxon>
        <taxon>Cyanobacteriota</taxon>
        <taxon>Cyanophyceae</taxon>
        <taxon>Nodosilineales</taxon>
        <taxon>Nodosilineaceae</taxon>
        <taxon>Almyronema</taxon>
        <taxon>Almyronema epifaneia</taxon>
    </lineage>
</organism>
<dbReference type="InterPro" id="IPR015815">
    <property type="entry name" value="HIBADH-related"/>
</dbReference>
<name>A0ABW6IDX7_9CYAN</name>
<dbReference type="InterPro" id="IPR029154">
    <property type="entry name" value="HIBADH-like_NADP-bd"/>
</dbReference>